<accession>A0A814BIW9</accession>
<evidence type="ECO:0000313" key="1">
    <source>
        <dbReference type="EMBL" id="CAF0929949.1"/>
    </source>
</evidence>
<dbReference type="AlphaFoldDB" id="A0A814BIW9"/>
<sequence length="191" mass="21744">MSAQPITVIACDIGGVIKDHRTDEPVENAIESIIQLSQDPSNRLIFISKCKDNFKNKSNEWLKKHNLSHIDTYYCIEYGEKVQIAHDHHVNIMIDDRMNVLSTFPPSIIKIWFCSDMKKIEGAKKFQPDFVDSFIDSVCAINIGRLVKNQDSTIINNASGTYAKIFLNKTSDDINNGTILNDHLHIQILRL</sequence>
<dbReference type="Proteomes" id="UP000663845">
    <property type="component" value="Unassembled WGS sequence"/>
</dbReference>
<proteinExistence type="predicted"/>
<comment type="caution">
    <text evidence="1">The sequence shown here is derived from an EMBL/GenBank/DDBJ whole genome shotgun (WGS) entry which is preliminary data.</text>
</comment>
<dbReference type="InterPro" id="IPR036412">
    <property type="entry name" value="HAD-like_sf"/>
</dbReference>
<dbReference type="InterPro" id="IPR023214">
    <property type="entry name" value="HAD_sf"/>
</dbReference>
<organism evidence="1 2">
    <name type="scientific">Adineta steineri</name>
    <dbReference type="NCBI Taxonomy" id="433720"/>
    <lineage>
        <taxon>Eukaryota</taxon>
        <taxon>Metazoa</taxon>
        <taxon>Spiralia</taxon>
        <taxon>Gnathifera</taxon>
        <taxon>Rotifera</taxon>
        <taxon>Eurotatoria</taxon>
        <taxon>Bdelloidea</taxon>
        <taxon>Adinetida</taxon>
        <taxon>Adinetidae</taxon>
        <taxon>Adineta</taxon>
    </lineage>
</organism>
<protein>
    <submittedName>
        <fullName evidence="1">Uncharacterized protein</fullName>
    </submittedName>
</protein>
<reference evidence="1" key="1">
    <citation type="submission" date="2021-02" db="EMBL/GenBank/DDBJ databases">
        <authorList>
            <person name="Nowell W R."/>
        </authorList>
    </citation>
    <scope>NUCLEOTIDE SEQUENCE</scope>
</reference>
<evidence type="ECO:0000313" key="2">
    <source>
        <dbReference type="Proteomes" id="UP000663845"/>
    </source>
</evidence>
<dbReference type="Gene3D" id="3.40.50.1000">
    <property type="entry name" value="HAD superfamily/HAD-like"/>
    <property type="match status" value="1"/>
</dbReference>
<dbReference type="SUPFAM" id="SSF56784">
    <property type="entry name" value="HAD-like"/>
    <property type="match status" value="1"/>
</dbReference>
<name>A0A814BIW9_9BILA</name>
<gene>
    <name evidence="1" type="ORF">JYZ213_LOCUS12109</name>
</gene>
<dbReference type="EMBL" id="CAJNOG010000093">
    <property type="protein sequence ID" value="CAF0929949.1"/>
    <property type="molecule type" value="Genomic_DNA"/>
</dbReference>